<gene>
    <name evidence="2" type="ORF">AWE51_07390</name>
</gene>
<evidence type="ECO:0000313" key="3">
    <source>
        <dbReference type="Proteomes" id="UP000076715"/>
    </source>
</evidence>
<dbReference type="SUPFAM" id="SSF69118">
    <property type="entry name" value="AhpD-like"/>
    <property type="match status" value="1"/>
</dbReference>
<comment type="caution">
    <text evidence="2">The sequence shown here is derived from an EMBL/GenBank/DDBJ whole genome shotgun (WGS) entry which is preliminary data.</text>
</comment>
<proteinExistence type="predicted"/>
<dbReference type="GO" id="GO:0051920">
    <property type="term" value="F:peroxiredoxin activity"/>
    <property type="evidence" value="ECO:0007669"/>
    <property type="project" value="InterPro"/>
</dbReference>
<sequence length="150" mass="17116">MNTERININEVNPNAYQPLYKLYDDIKKSSLTASEFLLIQIRASQINGCAYCIQMHIKEAVEQGEKQFRIHALANWKESPFFSTEEQIILEMTEQITNISIDGLQDALYQNAITVFGKEKVADIIMGICCINTWNRIGRATLMTPIPSQN</sequence>
<dbReference type="Pfam" id="PF02627">
    <property type="entry name" value="CMD"/>
    <property type="match status" value="1"/>
</dbReference>
<dbReference type="Proteomes" id="UP000076715">
    <property type="component" value="Unassembled WGS sequence"/>
</dbReference>
<dbReference type="STRING" id="1642818.AWE51_07390"/>
<evidence type="ECO:0000259" key="1">
    <source>
        <dbReference type="Pfam" id="PF02627"/>
    </source>
</evidence>
<dbReference type="OrthoDB" id="9801997at2"/>
<organism evidence="2 3">
    <name type="scientific">Aquimarina aggregata</name>
    <dbReference type="NCBI Taxonomy" id="1642818"/>
    <lineage>
        <taxon>Bacteria</taxon>
        <taxon>Pseudomonadati</taxon>
        <taxon>Bacteroidota</taxon>
        <taxon>Flavobacteriia</taxon>
        <taxon>Flavobacteriales</taxon>
        <taxon>Flavobacteriaceae</taxon>
        <taxon>Aquimarina</taxon>
    </lineage>
</organism>
<evidence type="ECO:0000313" key="2">
    <source>
        <dbReference type="EMBL" id="KZS40767.1"/>
    </source>
</evidence>
<dbReference type="InterPro" id="IPR029032">
    <property type="entry name" value="AhpD-like"/>
</dbReference>
<dbReference type="PANTHER" id="PTHR34846:SF10">
    <property type="entry name" value="CYTOPLASMIC PROTEIN"/>
    <property type="match status" value="1"/>
</dbReference>
<dbReference type="NCBIfam" id="TIGR00778">
    <property type="entry name" value="ahpD_dom"/>
    <property type="match status" value="1"/>
</dbReference>
<dbReference type="AlphaFoldDB" id="A0A163ASH0"/>
<reference evidence="2 3" key="1">
    <citation type="submission" date="2016-01" db="EMBL/GenBank/DDBJ databases">
        <title>The draft genome sequence of Aquimarina sp. RZW4-3-2.</title>
        <authorList>
            <person name="Wang Y."/>
        </authorList>
    </citation>
    <scope>NUCLEOTIDE SEQUENCE [LARGE SCALE GENOMIC DNA]</scope>
    <source>
        <strain evidence="2 3">RZW4-3-2</strain>
    </source>
</reference>
<dbReference type="PANTHER" id="PTHR34846">
    <property type="entry name" value="4-CARBOXYMUCONOLACTONE DECARBOXYLASE FAMILY PROTEIN (AFU_ORTHOLOGUE AFUA_6G11590)"/>
    <property type="match status" value="1"/>
</dbReference>
<dbReference type="Gene3D" id="1.20.1290.10">
    <property type="entry name" value="AhpD-like"/>
    <property type="match status" value="1"/>
</dbReference>
<keyword evidence="3" id="KW-1185">Reference proteome</keyword>
<dbReference type="EMBL" id="LQRT01000013">
    <property type="protein sequence ID" value="KZS40767.1"/>
    <property type="molecule type" value="Genomic_DNA"/>
</dbReference>
<dbReference type="InterPro" id="IPR003779">
    <property type="entry name" value="CMD-like"/>
</dbReference>
<feature type="domain" description="Carboxymuconolactone decarboxylase-like" evidence="1">
    <location>
        <begin position="22"/>
        <end position="87"/>
    </location>
</feature>
<dbReference type="RefSeq" id="WP_066314516.1">
    <property type="nucleotide sequence ID" value="NZ_CANLSS010000008.1"/>
</dbReference>
<name>A0A163ASH0_9FLAO</name>
<dbReference type="InterPro" id="IPR004675">
    <property type="entry name" value="AhpD_core"/>
</dbReference>
<accession>A0A163ASH0</accession>
<protein>
    <recommendedName>
        <fullName evidence="1">Carboxymuconolactone decarboxylase-like domain-containing protein</fullName>
    </recommendedName>
</protein>